<evidence type="ECO:0000313" key="2">
    <source>
        <dbReference type="Proteomes" id="UP000019131"/>
    </source>
</evidence>
<comment type="caution">
    <text evidence="1">The sequence shown here is derived from an EMBL/GenBank/DDBJ whole genome shotgun (WGS) entry which is preliminary data.</text>
</comment>
<evidence type="ECO:0000313" key="1">
    <source>
        <dbReference type="EMBL" id="GAE81863.1"/>
    </source>
</evidence>
<protein>
    <submittedName>
        <fullName evidence="1">Uncharacterized protein</fullName>
    </submittedName>
</protein>
<dbReference type="EMBL" id="BAIV01000001">
    <property type="protein sequence ID" value="GAE81863.1"/>
    <property type="molecule type" value="Genomic_DNA"/>
</dbReference>
<keyword evidence="2" id="KW-1185">Reference proteome</keyword>
<dbReference type="Proteomes" id="UP000019131">
    <property type="component" value="Unassembled WGS sequence"/>
</dbReference>
<gene>
    <name evidence="1" type="ORF">JCM10512_23</name>
</gene>
<dbReference type="AlphaFoldDB" id="W4UML9"/>
<proteinExistence type="predicted"/>
<reference evidence="1 2" key="1">
    <citation type="journal article" date="2014" name="Genome Announc.">
        <title>Draft Genome Sequence of Bacteroides reticulotermitis Strain JCM 10512T, Isolated from the Gut of a Termite.</title>
        <authorList>
            <person name="Yuki M."/>
            <person name="Oshima K."/>
            <person name="Suda W."/>
            <person name="Sakamoto M."/>
            <person name="Iida T."/>
            <person name="Hattori M."/>
            <person name="Ohkuma M."/>
        </authorList>
    </citation>
    <scope>NUCLEOTIDE SEQUENCE [LARGE SCALE GENOMIC DNA]</scope>
    <source>
        <strain evidence="1 2">JCM 10512</strain>
    </source>
</reference>
<name>W4UML9_9BACE</name>
<sequence>MSQAGGRGYDIPFQPINLSRSRRYFPRFGGSIISFISQPTIAEQPNNMSANARIFFNKDVFIVNIIVKFII</sequence>
<accession>W4UML9</accession>
<organism evidence="1 2">
    <name type="scientific">Bacteroides reticulotermitis JCM 10512</name>
    <dbReference type="NCBI Taxonomy" id="1445607"/>
    <lineage>
        <taxon>Bacteria</taxon>
        <taxon>Pseudomonadati</taxon>
        <taxon>Bacteroidota</taxon>
        <taxon>Bacteroidia</taxon>
        <taxon>Bacteroidales</taxon>
        <taxon>Bacteroidaceae</taxon>
        <taxon>Bacteroides</taxon>
    </lineage>
</organism>